<dbReference type="EC" id="2.7.10.1" evidence="2"/>
<evidence type="ECO:0000313" key="18">
    <source>
        <dbReference type="EMBL" id="GAA4355356.1"/>
    </source>
</evidence>
<feature type="domain" description="ALK/LTK-like glycine-rich" evidence="17">
    <location>
        <begin position="640"/>
        <end position="844"/>
    </location>
</feature>
<organism evidence="18 19">
    <name type="scientific">Hymenobacter saemangeumensis</name>
    <dbReference type="NCBI Taxonomy" id="1084522"/>
    <lineage>
        <taxon>Bacteria</taxon>
        <taxon>Pseudomonadati</taxon>
        <taxon>Bacteroidota</taxon>
        <taxon>Cytophagia</taxon>
        <taxon>Cytophagales</taxon>
        <taxon>Hymenobacteraceae</taxon>
        <taxon>Hymenobacter</taxon>
    </lineage>
</organism>
<feature type="region of interest" description="Disordered" evidence="16">
    <location>
        <begin position="411"/>
        <end position="464"/>
    </location>
</feature>
<keyword evidence="12" id="KW-0829">Tyrosine-protein kinase</keyword>
<protein>
    <recommendedName>
        <fullName evidence="2">receptor protein-tyrosine kinase</fullName>
        <ecNumber evidence="2">2.7.10.1</ecNumber>
    </recommendedName>
</protein>
<keyword evidence="8" id="KW-0418">Kinase</keyword>
<feature type="compositionally biased region" description="Low complexity" evidence="16">
    <location>
        <begin position="756"/>
        <end position="769"/>
    </location>
</feature>
<comment type="caution">
    <text evidence="18">The sequence shown here is derived from an EMBL/GenBank/DDBJ whole genome shotgun (WGS) entry which is preliminary data.</text>
</comment>
<feature type="compositionally biased region" description="Gly residues" evidence="16">
    <location>
        <begin position="430"/>
        <end position="440"/>
    </location>
</feature>
<reference evidence="19" key="1">
    <citation type="journal article" date="2019" name="Int. J. Syst. Evol. Microbiol.">
        <title>The Global Catalogue of Microorganisms (GCM) 10K type strain sequencing project: providing services to taxonomists for standard genome sequencing and annotation.</title>
        <authorList>
            <consortium name="The Broad Institute Genomics Platform"/>
            <consortium name="The Broad Institute Genome Sequencing Center for Infectious Disease"/>
            <person name="Wu L."/>
            <person name="Ma J."/>
        </authorList>
    </citation>
    <scope>NUCLEOTIDE SEQUENCE [LARGE SCALE GENOMIC DNA]</scope>
    <source>
        <strain evidence="19">JCM 17923</strain>
    </source>
</reference>
<keyword evidence="11" id="KW-0472">Membrane</keyword>
<evidence type="ECO:0000256" key="8">
    <source>
        <dbReference type="ARBA" id="ARBA00022777"/>
    </source>
</evidence>
<keyword evidence="5" id="KW-0812">Transmembrane</keyword>
<evidence type="ECO:0000256" key="14">
    <source>
        <dbReference type="ARBA" id="ARBA00023170"/>
    </source>
</evidence>
<evidence type="ECO:0000256" key="10">
    <source>
        <dbReference type="ARBA" id="ARBA00022989"/>
    </source>
</evidence>
<evidence type="ECO:0000256" key="5">
    <source>
        <dbReference type="ARBA" id="ARBA00022692"/>
    </source>
</evidence>
<dbReference type="RefSeq" id="WP_345235712.1">
    <property type="nucleotide sequence ID" value="NZ_BAABGZ010000018.1"/>
</dbReference>
<dbReference type="InterPro" id="IPR055163">
    <property type="entry name" value="ALK/LTK-like_GRD"/>
</dbReference>
<dbReference type="Pfam" id="PF12810">
    <property type="entry name" value="ALK_LTK_GRD"/>
    <property type="match status" value="2"/>
</dbReference>
<evidence type="ECO:0000256" key="16">
    <source>
        <dbReference type="SAM" id="MobiDB-lite"/>
    </source>
</evidence>
<sequence length="1037" mass="98145">MTPTGSSNTTMMAGYASGNGSLTLTPGVVYAAPALSGVNFVNVPGDNLGNHTATQNLNLGTNQLVGNGGTSGLAVSSTGSVGIGTSTPTQKLEVAGQVFSSTGGFKFPDGSVQISAAGTPAAQSLSLSGQNLSITGGNTVVLPATTTTAGPGLSSSVSNGTTTVRLGGPALTAATDVPLGGNALTFSGTGSVGIGTGTPNASAVLEVSSTTKGLLPPRMSQTQRDVINPAATAAGLTVYNTSTGKLNVWNGTSWTEPISTTEQPYQGPTVTFNFTGGVQTYTVPAGVTQLSVAARGAQGGSNGGGYYGGSGALVQATLTVTPGETLSLYVGGAGSPAPFAAGGGGYNGGGNGSYSGGNRGGGGGGATDIRRGGTAFTNRVVVAAGGGGGGTYGSGGATGAGGAGGAPNGANGGSSFGSTPGTGATQTAGGNAGGTLGLGGDSPITSQTGTENSSGGGGGGYYGGGGSPHLVGGGGGSSWVTPNGSSAISMTAGANVGNGSLTITPGLAYAAPVLDGSNFINVPWKEANNAIVPTTLSNSVGIGTSTPNSSALLEVNSTSKGLLPPRMSQTQRDAINPAATAAGLTVYNTSTSKLNVWNGTSWTEGLTTTEQPYQGPVATFNFTGAVQTYTVPTGVTSLSVQANGAQGGGVNGGAGARAQTTLAVTPGEVLNIYVGGAGTPAPFAAGGGGYNGGGNGSYSSGNRGGGGGGASDIRRGGTALTNRLVVAAGGGGAGTYGGSSGGAGGAPNGSNGGSIAGATPGTGATQSTGGSSGGSLGQGGDSPVTSQTGTQNAAGGGGGGYYGGGGSPHLLGGGGGSSWVTPTGSSATTLSAGANAGNGSIVITPAPAYPMPALDGSNFVNVPGDNLGNHTATQNLNLGTNQLVGNGGTSGLAVSSTGNVGIGNSAPSQKLDVTGNVRIGSTGTAGKILTQATGTNNMLAVAYGLSGYGNTAVYNGSGNFTVSRLGVGTYNIVFPASSGLSGSTMYGTYVSLYGGGGMANGFISFSVNAPGTITVYTANTGGALSDNYYFSFIAYAP</sequence>
<feature type="compositionally biased region" description="Low complexity" evidence="16">
    <location>
        <begin position="416"/>
        <end position="429"/>
    </location>
</feature>
<evidence type="ECO:0000256" key="9">
    <source>
        <dbReference type="ARBA" id="ARBA00022840"/>
    </source>
</evidence>
<feature type="compositionally biased region" description="Gly residues" evidence="16">
    <location>
        <begin position="770"/>
        <end position="780"/>
    </location>
</feature>
<feature type="region of interest" description="Disordered" evidence="16">
    <location>
        <begin position="747"/>
        <end position="801"/>
    </location>
</feature>
<keyword evidence="10" id="KW-1133">Transmembrane helix</keyword>
<evidence type="ECO:0000313" key="19">
    <source>
        <dbReference type="Proteomes" id="UP001501153"/>
    </source>
</evidence>
<keyword evidence="13" id="KW-1015">Disulfide bond</keyword>
<gene>
    <name evidence="18" type="ORF">GCM10023185_18110</name>
</gene>
<keyword evidence="6" id="KW-0732">Signal</keyword>
<feature type="domain" description="ALK/LTK-like glycine-rich" evidence="17">
    <location>
        <begin position="292"/>
        <end position="504"/>
    </location>
</feature>
<evidence type="ECO:0000256" key="15">
    <source>
        <dbReference type="ARBA" id="ARBA00023180"/>
    </source>
</evidence>
<name>A0ABP8IBF9_9BACT</name>
<feature type="compositionally biased region" description="Polar residues" evidence="16">
    <location>
        <begin position="783"/>
        <end position="793"/>
    </location>
</feature>
<evidence type="ECO:0000256" key="11">
    <source>
        <dbReference type="ARBA" id="ARBA00023136"/>
    </source>
</evidence>
<dbReference type="EMBL" id="BAABGZ010000018">
    <property type="protein sequence ID" value="GAA4355356.1"/>
    <property type="molecule type" value="Genomic_DNA"/>
</dbReference>
<evidence type="ECO:0000256" key="7">
    <source>
        <dbReference type="ARBA" id="ARBA00022741"/>
    </source>
</evidence>
<keyword evidence="3" id="KW-1003">Cell membrane</keyword>
<accession>A0ABP8IBF9</accession>
<keyword evidence="7" id="KW-0547">Nucleotide-binding</keyword>
<keyword evidence="15" id="KW-0325">Glycoprotein</keyword>
<evidence type="ECO:0000259" key="17">
    <source>
        <dbReference type="Pfam" id="PF12810"/>
    </source>
</evidence>
<evidence type="ECO:0000256" key="4">
    <source>
        <dbReference type="ARBA" id="ARBA00022679"/>
    </source>
</evidence>
<feature type="compositionally biased region" description="Polar residues" evidence="16">
    <location>
        <begin position="443"/>
        <end position="452"/>
    </location>
</feature>
<dbReference type="Proteomes" id="UP001501153">
    <property type="component" value="Unassembled WGS sequence"/>
</dbReference>
<feature type="compositionally biased region" description="Gly residues" evidence="16">
    <location>
        <begin position="454"/>
        <end position="464"/>
    </location>
</feature>
<evidence type="ECO:0000256" key="12">
    <source>
        <dbReference type="ARBA" id="ARBA00023137"/>
    </source>
</evidence>
<keyword evidence="4" id="KW-0808">Transferase</keyword>
<evidence type="ECO:0000256" key="3">
    <source>
        <dbReference type="ARBA" id="ARBA00022475"/>
    </source>
</evidence>
<evidence type="ECO:0000256" key="1">
    <source>
        <dbReference type="ARBA" id="ARBA00004251"/>
    </source>
</evidence>
<keyword evidence="19" id="KW-1185">Reference proteome</keyword>
<keyword evidence="9" id="KW-0067">ATP-binding</keyword>
<keyword evidence="14" id="KW-0675">Receptor</keyword>
<evidence type="ECO:0000256" key="2">
    <source>
        <dbReference type="ARBA" id="ARBA00011902"/>
    </source>
</evidence>
<evidence type="ECO:0000256" key="13">
    <source>
        <dbReference type="ARBA" id="ARBA00023157"/>
    </source>
</evidence>
<proteinExistence type="predicted"/>
<evidence type="ECO:0000256" key="6">
    <source>
        <dbReference type="ARBA" id="ARBA00022729"/>
    </source>
</evidence>
<comment type="subcellular location">
    <subcellularLocation>
        <location evidence="1">Cell membrane</location>
        <topology evidence="1">Single-pass type I membrane protein</topology>
    </subcellularLocation>
</comment>